<evidence type="ECO:0000313" key="2">
    <source>
        <dbReference type="EMBL" id="MDH6283314.1"/>
    </source>
</evidence>
<accession>A0ABT6MJ00</accession>
<dbReference type="Proteomes" id="UP001160334">
    <property type="component" value="Unassembled WGS sequence"/>
</dbReference>
<keyword evidence="3" id="KW-1185">Reference proteome</keyword>
<comment type="caution">
    <text evidence="2">The sequence shown here is derived from an EMBL/GenBank/DDBJ whole genome shotgun (WGS) entry which is preliminary data.</text>
</comment>
<feature type="signal peptide" evidence="1">
    <location>
        <begin position="1"/>
        <end position="28"/>
    </location>
</feature>
<evidence type="ECO:0000256" key="1">
    <source>
        <dbReference type="SAM" id="SignalP"/>
    </source>
</evidence>
<sequence length="185" mass="18224">MAIVDRPRPQRRLSRGAAALAASAFTVAAALTTTVAGPAAADTATDTIPVGASAWGVAVTPDGARAYVANEVSNTVSVIAIDQAPTLSGTAPVGFVGNPYSHTFTLTGNPAPTVTVTAGALPDGLTLSVDGVLSGTPTTTGRFEFTLTASNGIGADAVLPVAVDIDAISTGPMPIGSLGSMTWTS</sequence>
<dbReference type="EMBL" id="JARXVC010000013">
    <property type="protein sequence ID" value="MDH6283314.1"/>
    <property type="molecule type" value="Genomic_DNA"/>
</dbReference>
<protein>
    <submittedName>
        <fullName evidence="2">YVTN family beta-propeller protein</fullName>
    </submittedName>
</protein>
<name>A0ABT6MJ00_9NOCA</name>
<dbReference type="SUPFAM" id="SSF50974">
    <property type="entry name" value="Nitrous oxide reductase, N-terminal domain"/>
    <property type="match status" value="1"/>
</dbReference>
<evidence type="ECO:0000313" key="3">
    <source>
        <dbReference type="Proteomes" id="UP001160334"/>
    </source>
</evidence>
<gene>
    <name evidence="2" type="ORF">M2280_004557</name>
</gene>
<reference evidence="2 3" key="1">
    <citation type="submission" date="2023-04" db="EMBL/GenBank/DDBJ databases">
        <title>Forest soil microbial communities from Buena Vista Peninsula, Colon Province, Panama.</title>
        <authorList>
            <person name="Bouskill N."/>
        </authorList>
    </citation>
    <scope>NUCLEOTIDE SEQUENCE [LARGE SCALE GENOMIC DNA]</scope>
    <source>
        <strain evidence="2 3">CFH S0262</strain>
    </source>
</reference>
<organism evidence="2 3">
    <name type="scientific">Prescottella agglutinans</name>
    <dbReference type="NCBI Taxonomy" id="1644129"/>
    <lineage>
        <taxon>Bacteria</taxon>
        <taxon>Bacillati</taxon>
        <taxon>Actinomycetota</taxon>
        <taxon>Actinomycetes</taxon>
        <taxon>Mycobacteriales</taxon>
        <taxon>Nocardiaceae</taxon>
        <taxon>Prescottella</taxon>
    </lineage>
</organism>
<dbReference type="InterPro" id="IPR011045">
    <property type="entry name" value="N2O_reductase_N"/>
</dbReference>
<dbReference type="InterPro" id="IPR013783">
    <property type="entry name" value="Ig-like_fold"/>
</dbReference>
<feature type="chain" id="PRO_5045448077" evidence="1">
    <location>
        <begin position="29"/>
        <end position="185"/>
    </location>
</feature>
<keyword evidence="1" id="KW-0732">Signal</keyword>
<dbReference type="Pfam" id="PF05345">
    <property type="entry name" value="He_PIG"/>
    <property type="match status" value="1"/>
</dbReference>
<proteinExistence type="predicted"/>
<dbReference type="Gene3D" id="2.60.40.10">
    <property type="entry name" value="Immunoglobulins"/>
    <property type="match status" value="1"/>
</dbReference>
<dbReference type="RefSeq" id="WP_280762587.1">
    <property type="nucleotide sequence ID" value="NZ_JARXVC010000013.1"/>
</dbReference>